<feature type="region of interest" description="Disordered" evidence="1">
    <location>
        <begin position="105"/>
        <end position="144"/>
    </location>
</feature>
<dbReference type="EMBL" id="KZ107852">
    <property type="protein sequence ID" value="OSS46068.1"/>
    <property type="molecule type" value="Genomic_DNA"/>
</dbReference>
<protein>
    <submittedName>
        <fullName evidence="2">Uncharacterized protein</fullName>
    </submittedName>
</protein>
<name>A0A1Y2LSX6_EPING</name>
<evidence type="ECO:0000313" key="2">
    <source>
        <dbReference type="EMBL" id="OSS46068.1"/>
    </source>
</evidence>
<gene>
    <name evidence="2" type="ORF">B5807_08042</name>
</gene>
<dbReference type="InParanoid" id="A0A1Y2LSX6"/>
<proteinExistence type="predicted"/>
<organism evidence="2 3">
    <name type="scientific">Epicoccum nigrum</name>
    <name type="common">Soil fungus</name>
    <name type="synonym">Epicoccum purpurascens</name>
    <dbReference type="NCBI Taxonomy" id="105696"/>
    <lineage>
        <taxon>Eukaryota</taxon>
        <taxon>Fungi</taxon>
        <taxon>Dikarya</taxon>
        <taxon>Ascomycota</taxon>
        <taxon>Pezizomycotina</taxon>
        <taxon>Dothideomycetes</taxon>
        <taxon>Pleosporomycetidae</taxon>
        <taxon>Pleosporales</taxon>
        <taxon>Pleosporineae</taxon>
        <taxon>Didymellaceae</taxon>
        <taxon>Epicoccum</taxon>
    </lineage>
</organism>
<dbReference type="AlphaFoldDB" id="A0A1Y2LSX6"/>
<reference evidence="2 3" key="1">
    <citation type="journal article" date="2017" name="Genome Announc.">
        <title>Genome sequence of the saprophytic ascomycete Epicoccum nigrum ICMP 19927 strain isolated from New Zealand.</title>
        <authorList>
            <person name="Fokin M."/>
            <person name="Fleetwood D."/>
            <person name="Weir B.S."/>
            <person name="Villas-Boas S.G."/>
        </authorList>
    </citation>
    <scope>NUCLEOTIDE SEQUENCE [LARGE SCALE GENOMIC DNA]</scope>
    <source>
        <strain evidence="2 3">ICMP 19927</strain>
    </source>
</reference>
<dbReference type="Proteomes" id="UP000193240">
    <property type="component" value="Unassembled WGS sequence"/>
</dbReference>
<keyword evidence="3" id="KW-1185">Reference proteome</keyword>
<evidence type="ECO:0000256" key="1">
    <source>
        <dbReference type="SAM" id="MobiDB-lite"/>
    </source>
</evidence>
<feature type="compositionally biased region" description="Basic and acidic residues" evidence="1">
    <location>
        <begin position="122"/>
        <end position="144"/>
    </location>
</feature>
<evidence type="ECO:0000313" key="3">
    <source>
        <dbReference type="Proteomes" id="UP000193240"/>
    </source>
</evidence>
<sequence>MEPLLDDPALRVVAQDAAGVSDDEQAGGSAALLLDGGADVEEGCADDALVGAGGALEDGDGEGGRVALCDEGGDQRLEAVQRHEQHDGAAGDELGRVQRRALAPRARADEHLVRHAAVRGGDGAEQRGAERRRDAREDRGDEAV</sequence>
<accession>A0A1Y2LSX6</accession>